<keyword evidence="6 9" id="KW-1133">Transmembrane helix</keyword>
<dbReference type="InterPro" id="IPR023395">
    <property type="entry name" value="MCP_dom_sf"/>
</dbReference>
<evidence type="ECO:0000256" key="8">
    <source>
        <dbReference type="ARBA" id="ARBA00023136"/>
    </source>
</evidence>
<dbReference type="GO" id="GO:0031966">
    <property type="term" value="C:mitochondrial membrane"/>
    <property type="evidence" value="ECO:0007669"/>
    <property type="project" value="UniProtKB-SubCell"/>
</dbReference>
<keyword evidence="4 9" id="KW-0812">Transmembrane</keyword>
<comment type="similarity">
    <text evidence="2">Belongs to the mitochondrial carrier (TC 2.A.29) family.</text>
</comment>
<dbReference type="AlphaFoldDB" id="A0AAF0EVD7"/>
<keyword evidence="7" id="KW-0496">Mitochondrion</keyword>
<dbReference type="Gene3D" id="1.50.40.10">
    <property type="entry name" value="Mitochondrial carrier domain"/>
    <property type="match status" value="1"/>
</dbReference>
<evidence type="ECO:0000256" key="3">
    <source>
        <dbReference type="ARBA" id="ARBA00022448"/>
    </source>
</evidence>
<evidence type="ECO:0000256" key="6">
    <source>
        <dbReference type="ARBA" id="ARBA00022989"/>
    </source>
</evidence>
<dbReference type="Proteomes" id="UP001219933">
    <property type="component" value="Chromosome 1"/>
</dbReference>
<evidence type="ECO:0000256" key="1">
    <source>
        <dbReference type="ARBA" id="ARBA00004225"/>
    </source>
</evidence>
<dbReference type="GO" id="GO:1990575">
    <property type="term" value="P:mitochondrial L-ornithine transmembrane transport"/>
    <property type="evidence" value="ECO:0007669"/>
    <property type="project" value="TreeGrafter"/>
</dbReference>
<evidence type="ECO:0000256" key="4">
    <source>
        <dbReference type="ARBA" id="ARBA00022692"/>
    </source>
</evidence>
<sequence>MPVDEVDALALMGAWDAPTRIEERAKEETEAKTGHWRLDSFLSAVARTVIASMAFMFKRPIRIFRPVRFPTFAMIDFMAKQEGKKLGVRYLHRLVRRERPMFLLSLVMPPLLANTAIGFTLFQTYTTVERVLQHDTKPSRTMIPGAFTPLWVVASAGAAAGAAQCIISAPLENVRTVIQQYFVREITADARHARKARPMFPWGSISRAALMPFLPDAWYRKVAQEVARTHGATLGAGASVAPLVHSLTRRIHGAGLTLSVVRDGIGFSAFFVIFEITRRIALHTSLMLDSVHPSSPRKAHEPREWDQDLDVSYNTSRTVHGRLVAAIILMCGGAVGALIYELTGRPFELMRTVLHNCLHAIRRADKTKRGSAPAPTRGMSRIVRDKEPRASRIRRERLPAYDELIHFPRTRTRRRGPPTPMEPPRAFAQLSRYALRTTRPGEPADPLRLFVRTYLVRPYLHPERCPRTLARVWAPDYAPRHRQHGAPPVRAKRVSPNGFRWFVGRLLSPYGCAFLMFAWMGGDLA</sequence>
<keyword evidence="8 9" id="KW-0472">Membrane</keyword>
<comment type="subcellular location">
    <subcellularLocation>
        <location evidence="1">Mitochondrion membrane</location>
        <topology evidence="1">Multi-pass membrane protein</topology>
    </subcellularLocation>
</comment>
<keyword evidence="11" id="KW-1185">Reference proteome</keyword>
<reference evidence="10" key="1">
    <citation type="submission" date="2023-03" db="EMBL/GenBank/DDBJ databases">
        <title>Mating type loci evolution in Malassezia.</title>
        <authorList>
            <person name="Coelho M.A."/>
        </authorList>
    </citation>
    <scope>NUCLEOTIDE SEQUENCE</scope>
    <source>
        <strain evidence="10">CBS 11721</strain>
    </source>
</reference>
<dbReference type="PANTHER" id="PTHR45624">
    <property type="entry name" value="MITOCHONDRIAL BASIC AMINO ACIDS TRANSPORTER-RELATED"/>
    <property type="match status" value="1"/>
</dbReference>
<keyword evidence="3" id="KW-0813">Transport</keyword>
<dbReference type="SUPFAM" id="SSF103506">
    <property type="entry name" value="Mitochondrial carrier"/>
    <property type="match status" value="1"/>
</dbReference>
<accession>A0AAF0EVD7</accession>
<feature type="transmembrane region" description="Helical" evidence="9">
    <location>
        <begin position="323"/>
        <end position="342"/>
    </location>
</feature>
<dbReference type="PANTHER" id="PTHR45624:SF52">
    <property type="entry name" value="MITOCHONDRIAL CARRIER"/>
    <property type="match status" value="1"/>
</dbReference>
<evidence type="ECO:0000313" key="10">
    <source>
        <dbReference type="EMBL" id="WFD33338.1"/>
    </source>
</evidence>
<evidence type="ECO:0000256" key="2">
    <source>
        <dbReference type="ARBA" id="ARBA00006375"/>
    </source>
</evidence>
<evidence type="ECO:0000256" key="7">
    <source>
        <dbReference type="ARBA" id="ARBA00023128"/>
    </source>
</evidence>
<organism evidence="10 11">
    <name type="scientific">Malassezia cuniculi</name>
    <dbReference type="NCBI Taxonomy" id="948313"/>
    <lineage>
        <taxon>Eukaryota</taxon>
        <taxon>Fungi</taxon>
        <taxon>Dikarya</taxon>
        <taxon>Basidiomycota</taxon>
        <taxon>Ustilaginomycotina</taxon>
        <taxon>Malasseziomycetes</taxon>
        <taxon>Malasseziales</taxon>
        <taxon>Malasseziaceae</taxon>
        <taxon>Malassezia</taxon>
    </lineage>
</organism>
<evidence type="ECO:0000313" key="11">
    <source>
        <dbReference type="Proteomes" id="UP001219933"/>
    </source>
</evidence>
<keyword evidence="5" id="KW-0677">Repeat</keyword>
<gene>
    <name evidence="10" type="ORF">MCUN1_000151</name>
</gene>
<feature type="transmembrane region" description="Helical" evidence="9">
    <location>
        <begin position="101"/>
        <end position="122"/>
    </location>
</feature>
<evidence type="ECO:0008006" key="12">
    <source>
        <dbReference type="Google" id="ProtNLM"/>
    </source>
</evidence>
<dbReference type="EMBL" id="CP119877">
    <property type="protein sequence ID" value="WFD33338.1"/>
    <property type="molecule type" value="Genomic_DNA"/>
</dbReference>
<proteinExistence type="inferred from homology"/>
<protein>
    <recommendedName>
        <fullName evidence="12">Mitochondrial carrier protein</fullName>
    </recommendedName>
</protein>
<dbReference type="GO" id="GO:0000064">
    <property type="term" value="F:L-ornithine transmembrane transporter activity"/>
    <property type="evidence" value="ECO:0007669"/>
    <property type="project" value="TreeGrafter"/>
</dbReference>
<name>A0AAF0EVD7_9BASI</name>
<dbReference type="InterPro" id="IPR050567">
    <property type="entry name" value="Mitochondrial_Carrier"/>
</dbReference>
<evidence type="ECO:0000256" key="5">
    <source>
        <dbReference type="ARBA" id="ARBA00022737"/>
    </source>
</evidence>
<evidence type="ECO:0000256" key="9">
    <source>
        <dbReference type="SAM" id="Phobius"/>
    </source>
</evidence>